<reference evidence="2" key="1">
    <citation type="submission" date="2025-08" db="UniProtKB">
        <authorList>
            <consortium name="Ensembl"/>
        </authorList>
    </citation>
    <scope>IDENTIFICATION</scope>
</reference>
<keyword evidence="3" id="KW-1185">Reference proteome</keyword>
<accession>A0A8C6GZY3</accession>
<proteinExistence type="predicted"/>
<dbReference type="Ensembl" id="ENSMSIT00000017753.1">
    <property type="protein sequence ID" value="ENSMSIP00000014001.1"/>
    <property type="gene ID" value="ENSMSIG00000012064.1"/>
</dbReference>
<sequence>GDSRATLTGRARAAARGSRVRKLKIQLRKDLSRAPGVPLLPPSGSPGARGCAGWGWRVGLGLRRGAETCCGRTPTTRLQVRSEQLHAVSGAPHPLDFVTPEPLGTSSLEHAAQDLQHPRRGSCDPRLAAPGTAGLLRSGLLGLAPCPSQAPGPPPKAVQAHLGCTGQGPGKDLAGPSRAASSLSAALSL</sequence>
<feature type="region of interest" description="Disordered" evidence="1">
    <location>
        <begin position="164"/>
        <end position="189"/>
    </location>
</feature>
<dbReference type="AlphaFoldDB" id="A0A8C6GZY3"/>
<evidence type="ECO:0000256" key="1">
    <source>
        <dbReference type="SAM" id="MobiDB-lite"/>
    </source>
</evidence>
<organism evidence="2 3">
    <name type="scientific">Mus spicilegus</name>
    <name type="common">Mound-building mouse</name>
    <dbReference type="NCBI Taxonomy" id="10103"/>
    <lineage>
        <taxon>Eukaryota</taxon>
        <taxon>Metazoa</taxon>
        <taxon>Chordata</taxon>
        <taxon>Craniata</taxon>
        <taxon>Vertebrata</taxon>
        <taxon>Euteleostomi</taxon>
        <taxon>Mammalia</taxon>
        <taxon>Eutheria</taxon>
        <taxon>Euarchontoglires</taxon>
        <taxon>Glires</taxon>
        <taxon>Rodentia</taxon>
        <taxon>Myomorpha</taxon>
        <taxon>Muroidea</taxon>
        <taxon>Muridae</taxon>
        <taxon>Murinae</taxon>
        <taxon>Mus</taxon>
        <taxon>Mus</taxon>
    </lineage>
</organism>
<protein>
    <submittedName>
        <fullName evidence="2">Uncharacterized protein</fullName>
    </submittedName>
</protein>
<reference evidence="2" key="2">
    <citation type="submission" date="2025-09" db="UniProtKB">
        <authorList>
            <consortium name="Ensembl"/>
        </authorList>
    </citation>
    <scope>IDENTIFICATION</scope>
</reference>
<dbReference type="Proteomes" id="UP000694415">
    <property type="component" value="Unplaced"/>
</dbReference>
<evidence type="ECO:0000313" key="2">
    <source>
        <dbReference type="Ensembl" id="ENSMSIP00000014001.1"/>
    </source>
</evidence>
<feature type="compositionally biased region" description="Low complexity" evidence="1">
    <location>
        <begin position="173"/>
        <end position="189"/>
    </location>
</feature>
<evidence type="ECO:0000313" key="3">
    <source>
        <dbReference type="Proteomes" id="UP000694415"/>
    </source>
</evidence>
<dbReference type="GeneTree" id="ENSGT00860000135912"/>
<name>A0A8C6GZY3_MUSSI</name>